<dbReference type="AlphaFoldDB" id="A0A0G1E7F0"/>
<name>A0A0G1E7F0_9BACT</name>
<protein>
    <submittedName>
        <fullName evidence="2">Uncharacterized protein</fullName>
    </submittedName>
</protein>
<evidence type="ECO:0000256" key="1">
    <source>
        <dbReference type="SAM" id="MobiDB-lite"/>
    </source>
</evidence>
<accession>A0A0G1E7F0</accession>
<evidence type="ECO:0000313" key="2">
    <source>
        <dbReference type="EMBL" id="KKS70483.1"/>
    </source>
</evidence>
<proteinExistence type="predicted"/>
<evidence type="ECO:0000313" key="3">
    <source>
        <dbReference type="Proteomes" id="UP000033867"/>
    </source>
</evidence>
<dbReference type="EMBL" id="LCEK01000052">
    <property type="protein sequence ID" value="KKS70483.1"/>
    <property type="molecule type" value="Genomic_DNA"/>
</dbReference>
<feature type="compositionally biased region" description="Polar residues" evidence="1">
    <location>
        <begin position="129"/>
        <end position="144"/>
    </location>
</feature>
<dbReference type="Proteomes" id="UP000033867">
    <property type="component" value="Unassembled WGS sequence"/>
</dbReference>
<organism evidence="2 3">
    <name type="scientific">Candidatus Magasanikbacteria bacterium GW2011_GWE2_42_7</name>
    <dbReference type="NCBI Taxonomy" id="1619052"/>
    <lineage>
        <taxon>Bacteria</taxon>
        <taxon>Candidatus Magasanikiibacteriota</taxon>
    </lineage>
</organism>
<dbReference type="PATRIC" id="fig|1619052.3.peg.955"/>
<feature type="region of interest" description="Disordered" evidence="1">
    <location>
        <begin position="129"/>
        <end position="161"/>
    </location>
</feature>
<gene>
    <name evidence="2" type="ORF">UV42_C0052G0002</name>
</gene>
<sequence>MTQYPSDKPHKIRDYRELPFAYQDKPALRYMRQQWLDKHISIDAYRNLRNMYLALTEIASNKASQTIEASNKTLLIYSGLKDWRTIKNCLSKLEEWAFIAITKTRGEDAKFKPRGITLLSVLHLTQGGNQSASKAGRHSTQTASGAEDIEGNGLKEIKENNKEINGRSKNLKLLAEARAKLVAKMTLQNK</sequence>
<reference evidence="2 3" key="1">
    <citation type="journal article" date="2015" name="Nature">
        <title>rRNA introns, odd ribosomes, and small enigmatic genomes across a large radiation of phyla.</title>
        <authorList>
            <person name="Brown C.T."/>
            <person name="Hug L.A."/>
            <person name="Thomas B.C."/>
            <person name="Sharon I."/>
            <person name="Castelle C.J."/>
            <person name="Singh A."/>
            <person name="Wilkins M.J."/>
            <person name="Williams K.H."/>
            <person name="Banfield J.F."/>
        </authorList>
    </citation>
    <scope>NUCLEOTIDE SEQUENCE [LARGE SCALE GENOMIC DNA]</scope>
</reference>
<comment type="caution">
    <text evidence="2">The sequence shown here is derived from an EMBL/GenBank/DDBJ whole genome shotgun (WGS) entry which is preliminary data.</text>
</comment>